<evidence type="ECO:0000313" key="2">
    <source>
        <dbReference type="EMBL" id="JAB73597.1"/>
    </source>
</evidence>
<dbReference type="AlphaFoldDB" id="V5HEH0"/>
<feature type="non-terminal residue" evidence="2">
    <location>
        <position position="146"/>
    </location>
</feature>
<protein>
    <submittedName>
        <fullName evidence="2">Uncharacterized protein</fullName>
    </submittedName>
</protein>
<organism evidence="2">
    <name type="scientific">Ixodes ricinus</name>
    <name type="common">Common tick</name>
    <name type="synonym">Acarus ricinus</name>
    <dbReference type="NCBI Taxonomy" id="34613"/>
    <lineage>
        <taxon>Eukaryota</taxon>
        <taxon>Metazoa</taxon>
        <taxon>Ecdysozoa</taxon>
        <taxon>Arthropoda</taxon>
        <taxon>Chelicerata</taxon>
        <taxon>Arachnida</taxon>
        <taxon>Acari</taxon>
        <taxon>Parasitiformes</taxon>
        <taxon>Ixodida</taxon>
        <taxon>Ixodoidea</taxon>
        <taxon>Ixodidae</taxon>
        <taxon>Ixodinae</taxon>
        <taxon>Ixodes</taxon>
    </lineage>
</organism>
<dbReference type="PANTHER" id="PTHR46888">
    <property type="entry name" value="ZINC KNUCKLE DOMAINCONTAINING PROTEIN-RELATED"/>
    <property type="match status" value="1"/>
</dbReference>
<name>V5HEH0_IXORI</name>
<proteinExistence type="evidence at transcript level"/>
<feature type="compositionally biased region" description="Basic and acidic residues" evidence="1">
    <location>
        <begin position="94"/>
        <end position="109"/>
    </location>
</feature>
<dbReference type="PANTHER" id="PTHR46888:SF1">
    <property type="entry name" value="RIBONUCLEASE H"/>
    <property type="match status" value="1"/>
</dbReference>
<reference evidence="2" key="1">
    <citation type="journal article" date="2015" name="Sci. Rep.">
        <title>Tissue- and time-dependent transcription in Ixodes ricinus salivary glands and midguts when blood feeding on the vertebrate host.</title>
        <authorList>
            <person name="Kotsyfakis M."/>
            <person name="Schwarz A."/>
            <person name="Erhart J."/>
            <person name="Ribeiro J.M."/>
        </authorList>
    </citation>
    <scope>NUCLEOTIDE SEQUENCE</scope>
    <source>
        <tissue evidence="2">Salivary gland and midgut</tissue>
    </source>
</reference>
<sequence length="146" mass="16093">EVCGRPVTVLRDSGCNTVVVKRDLVPDDKLTGVSSPVFLLDRTVKYLPEAEIEVKTPYFTGSITAKCMEDPLYDLVLGNVDGVRRVDDPDEEWHEQRPTRSEENKEELTSRGTPGESVTAEGLAGSEKKLRQDSEVLKRNGECAGA</sequence>
<dbReference type="EMBL" id="GANP01010871">
    <property type="protein sequence ID" value="JAB73597.1"/>
    <property type="molecule type" value="mRNA"/>
</dbReference>
<feature type="compositionally biased region" description="Basic and acidic residues" evidence="1">
    <location>
        <begin position="126"/>
        <end position="146"/>
    </location>
</feature>
<accession>V5HEH0</accession>
<feature type="non-terminal residue" evidence="2">
    <location>
        <position position="1"/>
    </location>
</feature>
<feature type="region of interest" description="Disordered" evidence="1">
    <location>
        <begin position="85"/>
        <end position="146"/>
    </location>
</feature>
<evidence type="ECO:0000256" key="1">
    <source>
        <dbReference type="SAM" id="MobiDB-lite"/>
    </source>
</evidence>